<evidence type="ECO:0000256" key="5">
    <source>
        <dbReference type="ARBA" id="ARBA00022840"/>
    </source>
</evidence>
<comment type="caution">
    <text evidence="12">The sequence shown here is derived from an EMBL/GenBank/DDBJ whole genome shotgun (WGS) entry which is preliminary data.</text>
</comment>
<dbReference type="Pfam" id="PF00792">
    <property type="entry name" value="PI3K_C2"/>
    <property type="match status" value="1"/>
</dbReference>
<evidence type="ECO:0000259" key="11">
    <source>
        <dbReference type="PROSITE" id="PS51547"/>
    </source>
</evidence>
<dbReference type="GO" id="GO:0006897">
    <property type="term" value="P:endocytosis"/>
    <property type="evidence" value="ECO:0007669"/>
    <property type="project" value="TreeGrafter"/>
</dbReference>
<keyword evidence="13" id="KW-1185">Reference proteome</keyword>
<dbReference type="FunFam" id="1.10.1070.11:FF:000002">
    <property type="entry name" value="Phosphatidylinositol 3-kinase catalytic subunit type 3"/>
    <property type="match status" value="1"/>
</dbReference>
<dbReference type="InterPro" id="IPR018936">
    <property type="entry name" value="PI3/4_kinase_CS"/>
</dbReference>
<dbReference type="InterPro" id="IPR015433">
    <property type="entry name" value="PI3/4_kinase"/>
</dbReference>
<dbReference type="InterPro" id="IPR036940">
    <property type="entry name" value="PI3/4_kinase_cat_sf"/>
</dbReference>
<dbReference type="GO" id="GO:0016303">
    <property type="term" value="F:1-phosphatidylinositol-3-kinase activity"/>
    <property type="evidence" value="ECO:0007669"/>
    <property type="project" value="UniProtKB-EC"/>
</dbReference>
<feature type="region of interest" description="Disordered" evidence="8">
    <location>
        <begin position="636"/>
        <end position="659"/>
    </location>
</feature>
<keyword evidence="4 6" id="KW-0418">Kinase</keyword>
<dbReference type="InterPro" id="IPR035892">
    <property type="entry name" value="C2_domain_sf"/>
</dbReference>
<dbReference type="OrthoDB" id="67688at2759"/>
<dbReference type="GO" id="GO:0005524">
    <property type="term" value="F:ATP binding"/>
    <property type="evidence" value="ECO:0007669"/>
    <property type="project" value="UniProtKB-UniRule"/>
</dbReference>
<dbReference type="Gene3D" id="1.25.40.70">
    <property type="entry name" value="Phosphatidylinositol 3-kinase, accessory domain (PIK)"/>
    <property type="match status" value="1"/>
</dbReference>
<dbReference type="InterPro" id="IPR016024">
    <property type="entry name" value="ARM-type_fold"/>
</dbReference>
<dbReference type="Pfam" id="PF00613">
    <property type="entry name" value="PI3Ka"/>
    <property type="match status" value="1"/>
</dbReference>
<dbReference type="SUPFAM" id="SSF49562">
    <property type="entry name" value="C2 domain (Calcium/lipid-binding domain, CaLB)"/>
    <property type="match status" value="1"/>
</dbReference>
<protein>
    <recommendedName>
        <fullName evidence="1">phosphatidylinositol 3-kinase</fullName>
        <ecNumber evidence="1">2.7.1.137</ecNumber>
    </recommendedName>
</protein>
<dbReference type="GO" id="GO:0034272">
    <property type="term" value="C:phosphatidylinositol 3-kinase complex, class III, type II"/>
    <property type="evidence" value="ECO:0007669"/>
    <property type="project" value="TreeGrafter"/>
</dbReference>
<dbReference type="Gene3D" id="1.10.1070.11">
    <property type="entry name" value="Phosphatidylinositol 3-/4-kinase, catalytic domain"/>
    <property type="match status" value="1"/>
</dbReference>
<dbReference type="GO" id="GO:0034271">
    <property type="term" value="C:phosphatidylinositol 3-kinase complex, class III, type I"/>
    <property type="evidence" value="ECO:0007669"/>
    <property type="project" value="TreeGrafter"/>
</dbReference>
<dbReference type="EC" id="2.7.1.137" evidence="1"/>
<dbReference type="InterPro" id="IPR001263">
    <property type="entry name" value="PI3K_accessory_dom"/>
</dbReference>
<evidence type="ECO:0000256" key="2">
    <source>
        <dbReference type="ARBA" id="ARBA00022679"/>
    </source>
</evidence>
<dbReference type="PANTHER" id="PTHR10048:SF7">
    <property type="entry name" value="PHOSPHATIDYLINOSITOL 3-KINASE CATALYTIC SUBUNIT TYPE 3"/>
    <property type="match status" value="1"/>
</dbReference>
<evidence type="ECO:0000256" key="4">
    <source>
        <dbReference type="ARBA" id="ARBA00022777"/>
    </source>
</evidence>
<proteinExistence type="inferred from homology"/>
<dbReference type="GO" id="GO:0000407">
    <property type="term" value="C:phagophore assembly site"/>
    <property type="evidence" value="ECO:0007669"/>
    <property type="project" value="TreeGrafter"/>
</dbReference>
<dbReference type="InterPro" id="IPR011009">
    <property type="entry name" value="Kinase-like_dom_sf"/>
</dbReference>
<dbReference type="Gene3D" id="3.30.1010.10">
    <property type="entry name" value="Phosphatidylinositol 3-kinase Catalytic Subunit, Chain A, domain 4"/>
    <property type="match status" value="1"/>
</dbReference>
<evidence type="ECO:0000256" key="6">
    <source>
        <dbReference type="PIRNR" id="PIRNR000587"/>
    </source>
</evidence>
<dbReference type="SMART" id="SM00146">
    <property type="entry name" value="PI3Kc"/>
    <property type="match status" value="1"/>
</dbReference>
<evidence type="ECO:0000313" key="12">
    <source>
        <dbReference type="EMBL" id="CAH0378165.1"/>
    </source>
</evidence>
<reference evidence="12" key="1">
    <citation type="submission" date="2021-11" db="EMBL/GenBank/DDBJ databases">
        <authorList>
            <consortium name="Genoscope - CEA"/>
            <person name="William W."/>
        </authorList>
    </citation>
    <scope>NUCLEOTIDE SEQUENCE</scope>
</reference>
<dbReference type="PROSITE" id="PS00915">
    <property type="entry name" value="PI3_4_KINASE_1"/>
    <property type="match status" value="1"/>
</dbReference>
<dbReference type="InterPro" id="IPR042236">
    <property type="entry name" value="PI3K_accessory_sf"/>
</dbReference>
<dbReference type="Pfam" id="PF00454">
    <property type="entry name" value="PI3_PI4_kinase"/>
    <property type="match status" value="1"/>
</dbReference>
<dbReference type="SUPFAM" id="SSF56112">
    <property type="entry name" value="Protein kinase-like (PK-like)"/>
    <property type="match status" value="1"/>
</dbReference>
<dbReference type="PANTHER" id="PTHR10048">
    <property type="entry name" value="PHOSPHATIDYLINOSITOL KINASE"/>
    <property type="match status" value="1"/>
</dbReference>
<evidence type="ECO:0000259" key="9">
    <source>
        <dbReference type="PROSITE" id="PS50290"/>
    </source>
</evidence>
<dbReference type="GO" id="GO:0000045">
    <property type="term" value="P:autophagosome assembly"/>
    <property type="evidence" value="ECO:0007669"/>
    <property type="project" value="TreeGrafter"/>
</dbReference>
<dbReference type="PIRSF" id="PIRSF000587">
    <property type="entry name" value="PI3K_Vps34"/>
    <property type="match status" value="1"/>
</dbReference>
<keyword evidence="2 6" id="KW-0808">Transferase</keyword>
<dbReference type="GO" id="GO:0005777">
    <property type="term" value="C:peroxisome"/>
    <property type="evidence" value="ECO:0007669"/>
    <property type="project" value="TreeGrafter"/>
</dbReference>
<feature type="domain" description="PI3K/PI4K catalytic" evidence="9">
    <location>
        <begin position="647"/>
        <end position="929"/>
    </location>
</feature>
<dbReference type="InterPro" id="IPR008290">
    <property type="entry name" value="PI3K_Vps34"/>
</dbReference>
<dbReference type="EMBL" id="CAKKNE010000005">
    <property type="protein sequence ID" value="CAH0378165.1"/>
    <property type="molecule type" value="Genomic_DNA"/>
</dbReference>
<evidence type="ECO:0000313" key="13">
    <source>
        <dbReference type="Proteomes" id="UP000789595"/>
    </source>
</evidence>
<evidence type="ECO:0000256" key="7">
    <source>
        <dbReference type="PROSITE-ProRule" id="PRU00880"/>
    </source>
</evidence>
<comment type="similarity">
    <text evidence="6 7">Belongs to the PI3/PI4-kinase family.</text>
</comment>
<dbReference type="Gene3D" id="2.60.40.150">
    <property type="entry name" value="C2 domain"/>
    <property type="match status" value="1"/>
</dbReference>
<keyword evidence="5 6" id="KW-0067">ATP-binding</keyword>
<dbReference type="SMART" id="SM00145">
    <property type="entry name" value="PI3Ka"/>
    <property type="match status" value="1"/>
</dbReference>
<evidence type="ECO:0000259" key="10">
    <source>
        <dbReference type="PROSITE" id="PS51545"/>
    </source>
</evidence>
<dbReference type="PROSITE" id="PS50290">
    <property type="entry name" value="PI3_4_KINASE_3"/>
    <property type="match status" value="1"/>
</dbReference>
<organism evidence="12 13">
    <name type="scientific">Pelagomonas calceolata</name>
    <dbReference type="NCBI Taxonomy" id="35677"/>
    <lineage>
        <taxon>Eukaryota</taxon>
        <taxon>Sar</taxon>
        <taxon>Stramenopiles</taxon>
        <taxon>Ochrophyta</taxon>
        <taxon>Pelagophyceae</taxon>
        <taxon>Pelagomonadales</taxon>
        <taxon>Pelagomonadaceae</taxon>
        <taxon>Pelagomonas</taxon>
    </lineage>
</organism>
<keyword evidence="3 6" id="KW-0547">Nucleotide-binding</keyword>
<gene>
    <name evidence="12" type="ORF">PECAL_5P26850</name>
</gene>
<dbReference type="PROSITE" id="PS51547">
    <property type="entry name" value="C2_PI3K"/>
    <property type="match status" value="1"/>
</dbReference>
<name>A0A8J2SZJ8_9STRA</name>
<dbReference type="InterPro" id="IPR002420">
    <property type="entry name" value="PI3K-type_C2_dom"/>
</dbReference>
<dbReference type="GO" id="GO:0048015">
    <property type="term" value="P:phosphatidylinositol-mediated signaling"/>
    <property type="evidence" value="ECO:0007669"/>
    <property type="project" value="TreeGrafter"/>
</dbReference>
<dbReference type="GO" id="GO:0005768">
    <property type="term" value="C:endosome"/>
    <property type="evidence" value="ECO:0007669"/>
    <property type="project" value="TreeGrafter"/>
</dbReference>
<evidence type="ECO:0000256" key="8">
    <source>
        <dbReference type="SAM" id="MobiDB-lite"/>
    </source>
</evidence>
<accession>A0A8J2SZJ8</accession>
<evidence type="ECO:0000256" key="3">
    <source>
        <dbReference type="ARBA" id="ARBA00022741"/>
    </source>
</evidence>
<feature type="domain" description="C2 PI3K-type" evidence="11">
    <location>
        <begin position="25"/>
        <end position="172"/>
    </location>
</feature>
<dbReference type="AlphaFoldDB" id="A0A8J2SZJ8"/>
<dbReference type="Proteomes" id="UP000789595">
    <property type="component" value="Unassembled WGS sequence"/>
</dbReference>
<dbReference type="PROSITE" id="PS00916">
    <property type="entry name" value="PI3_4_KINASE_2"/>
    <property type="match status" value="1"/>
</dbReference>
<feature type="domain" description="PIK helical" evidence="10">
    <location>
        <begin position="353"/>
        <end position="539"/>
    </location>
</feature>
<sequence>MYKSFPFYSSHSLSAELEVGVCYLELPLNRVDPAGIHGNASRWREGGDADLSVGCQVLNNGAPLHAVEAETSGAASYDEQRVAFFYGEALGLPVRVRDLSRDSLLVFTVRDGAGAIVAAASLPVFDARGVFRGGLQKLALHDDAEAAEAELEAAHASAEVGGRLGAFHGELRGDAEAEGGYKRYAPHDHLFRAEVFREGFGGDHGSILDEREDWLDDLALKRIGEQRAALNDREKWLRAPHCHDDERAMADRAFLCVELPKFDHPVLWEERPYGPPPVAPDVDAALARLVADAADTGDDASKLSEALKQAGLETNNDVIVYDFDDDEAQAARGTPAEEKYRALARDATRALVDTELRPDAEEGRALKRVMSAPGDSLASSDLELLWKFRHALTGEKKALPKFLLAVDWRDATEVAQVPALLKQWTRIDVADAIKLLGPDQAYQRRVVRAFAVDALRQASDIELVTYLLQLVQALRYDEKDEKGRSPLASFLSERAAQSIAVANFVWWYLKVGAEDATDEQSCATYRVFRGRFAEDLAEKAPDVYATLRAQEELIVGVLEAQARAKDEKGRAPQKQKKLREALGALRTPSLVVERGVPCPLDPDVMISGLHAPTSSPTMFKSALTPSLVGFTVRRPQTTAAPPQMPPPPPPRKRAPSTDGGFFDALRDAAFGDKPAKPPTAPDEPTTTKPYRVIVKHGDDLRQDQVVLQFVLLMDLLLKRVNLDMKLTCYGALATGASSGIVQFVEDSKAISDILAENQSSILNYLRSNNPDAAAPNGVRADAVDAFTKSCAGYCVITYLLGVGDRHLDNIMVRKNGQLFHIDFGFILGRDPKPYPPPFRLTREMAEAMGYPDGANWTEFRTKCCQAYCCLRRHAPLLLNLMSLMKDAGVEHLSEDASQKFQDRFRLDLSDEDAEHFFLELIHESLNAIAPVVLEKFHRMAVAFKY</sequence>
<dbReference type="CDD" id="cd00896">
    <property type="entry name" value="PI3Kc_III"/>
    <property type="match status" value="1"/>
</dbReference>
<dbReference type="InterPro" id="IPR057756">
    <property type="entry name" value="PI3-kinase_type3/VPS34_cat"/>
</dbReference>
<dbReference type="InterPro" id="IPR000403">
    <property type="entry name" value="PI3/4_kinase_cat_dom"/>
</dbReference>
<evidence type="ECO:0000256" key="1">
    <source>
        <dbReference type="ARBA" id="ARBA00012073"/>
    </source>
</evidence>
<dbReference type="PROSITE" id="PS51545">
    <property type="entry name" value="PIK_HELICAL"/>
    <property type="match status" value="1"/>
</dbReference>
<dbReference type="SUPFAM" id="SSF48371">
    <property type="entry name" value="ARM repeat"/>
    <property type="match status" value="1"/>
</dbReference>